<keyword evidence="3 5" id="KW-0687">Ribonucleoprotein</keyword>
<dbReference type="AlphaFoldDB" id="E1RJS5"/>
<dbReference type="InterPro" id="IPR012678">
    <property type="entry name" value="Ribosomal_uL23/eL15/eS24_sf"/>
</dbReference>
<dbReference type="HAMAP" id="MF_00256">
    <property type="entry name" value="Ribosomal_eL15"/>
    <property type="match status" value="1"/>
</dbReference>
<keyword evidence="2 5" id="KW-0689">Ribosomal protein</keyword>
<evidence type="ECO:0000313" key="7">
    <source>
        <dbReference type="EMBL" id="ADN35722.1"/>
    </source>
</evidence>
<evidence type="ECO:0000256" key="1">
    <source>
        <dbReference type="ARBA" id="ARBA00006857"/>
    </source>
</evidence>
<name>E1RJS5_METP4</name>
<dbReference type="STRING" id="679926.Mpet_0955"/>
<dbReference type="InterPro" id="IPR024794">
    <property type="entry name" value="Rbsml_eL15_core_dom_sf"/>
</dbReference>
<evidence type="ECO:0000256" key="4">
    <source>
        <dbReference type="ARBA" id="ARBA00035214"/>
    </source>
</evidence>
<evidence type="ECO:0000256" key="2">
    <source>
        <dbReference type="ARBA" id="ARBA00022980"/>
    </source>
</evidence>
<protein>
    <recommendedName>
        <fullName evidence="4 5">Large ribosomal subunit protein eL15</fullName>
    </recommendedName>
</protein>
<feature type="compositionally biased region" description="Polar residues" evidence="6">
    <location>
        <begin position="202"/>
        <end position="211"/>
    </location>
</feature>
<dbReference type="InterPro" id="IPR020926">
    <property type="entry name" value="Ribosomal_eL15_arc"/>
</dbReference>
<evidence type="ECO:0000256" key="5">
    <source>
        <dbReference type="HAMAP-Rule" id="MF_00256"/>
    </source>
</evidence>
<accession>E1RJS5</accession>
<dbReference type="eggNOG" id="arCOG04209">
    <property type="taxonomic scope" value="Archaea"/>
</dbReference>
<dbReference type="FunFam" id="3.40.1120.10:FF:000002">
    <property type="entry name" value="50S ribosomal protein L15e"/>
    <property type="match status" value="1"/>
</dbReference>
<reference evidence="7 8" key="1">
    <citation type="journal article" date="2010" name="Stand. Genomic Sci.">
        <title>Complete genome sequence of Methanoplanus petrolearius type strain (SEBR 4847).</title>
        <authorList>
            <person name="Brambilla E."/>
            <person name="Djao O.D."/>
            <person name="Daligault H."/>
            <person name="Lapidus A."/>
            <person name="Lucas S."/>
            <person name="Hammon N."/>
            <person name="Nolan M."/>
            <person name="Tice H."/>
            <person name="Cheng J.F."/>
            <person name="Han C."/>
            <person name="Tapia R."/>
            <person name="Goodwin L."/>
            <person name="Pitluck S."/>
            <person name="Liolios K."/>
            <person name="Ivanova N."/>
            <person name="Mavromatis K."/>
            <person name="Mikhailova N."/>
            <person name="Pati A."/>
            <person name="Chen A."/>
            <person name="Palaniappan K."/>
            <person name="Land M."/>
            <person name="Hauser L."/>
            <person name="Chang Y.J."/>
            <person name="Jeffries C.D."/>
            <person name="Rohde M."/>
            <person name="Spring S."/>
            <person name="Sikorski J."/>
            <person name="Goker M."/>
            <person name="Woyke T."/>
            <person name="Bristow J."/>
            <person name="Eisen J.A."/>
            <person name="Markowitz V."/>
            <person name="Hugenholtz P."/>
            <person name="Kyrpides N.C."/>
            <person name="Klenk H.P."/>
        </authorList>
    </citation>
    <scope>NUCLEOTIDE SEQUENCE [LARGE SCALE GENOMIC DNA]</scope>
    <source>
        <strain evidence="8">DSM 11571 / OCM 486 / SEBR 4847</strain>
    </source>
</reference>
<dbReference type="InterPro" id="IPR000439">
    <property type="entry name" value="Ribosomal_eL15"/>
</dbReference>
<dbReference type="HOGENOM" id="CLU_080796_1_0_2"/>
<evidence type="ECO:0000313" key="8">
    <source>
        <dbReference type="Proteomes" id="UP000006565"/>
    </source>
</evidence>
<gene>
    <name evidence="5" type="primary">rpl15e</name>
    <name evidence="7" type="ordered locus">Mpet_0955</name>
</gene>
<dbReference type="GO" id="GO:0022625">
    <property type="term" value="C:cytosolic large ribosomal subunit"/>
    <property type="evidence" value="ECO:0007669"/>
    <property type="project" value="TreeGrafter"/>
</dbReference>
<dbReference type="GO" id="GO:0003723">
    <property type="term" value="F:RNA binding"/>
    <property type="evidence" value="ECO:0007669"/>
    <property type="project" value="TreeGrafter"/>
</dbReference>
<dbReference type="NCBIfam" id="NF003269">
    <property type="entry name" value="PRK04243.1"/>
    <property type="match status" value="1"/>
</dbReference>
<keyword evidence="8" id="KW-1185">Reference proteome</keyword>
<proteinExistence type="inferred from homology"/>
<dbReference type="Gene3D" id="3.40.1120.10">
    <property type="entry name" value="Ribosomal protein l15e"/>
    <property type="match status" value="1"/>
</dbReference>
<dbReference type="PANTHER" id="PTHR11847:SF4">
    <property type="entry name" value="LARGE RIBOSOMAL SUBUNIT PROTEIN EL15"/>
    <property type="match status" value="1"/>
</dbReference>
<dbReference type="EMBL" id="CP002117">
    <property type="protein sequence ID" value="ADN35722.1"/>
    <property type="molecule type" value="Genomic_DNA"/>
</dbReference>
<dbReference type="KEGG" id="mpi:Mpet_0955"/>
<feature type="region of interest" description="Disordered" evidence="6">
    <location>
        <begin position="171"/>
        <end position="211"/>
    </location>
</feature>
<evidence type="ECO:0000256" key="6">
    <source>
        <dbReference type="SAM" id="MobiDB-lite"/>
    </source>
</evidence>
<dbReference type="GO" id="GO:0002181">
    <property type="term" value="P:cytoplasmic translation"/>
    <property type="evidence" value="ECO:0007669"/>
    <property type="project" value="TreeGrafter"/>
</dbReference>
<dbReference type="SMART" id="SM01384">
    <property type="entry name" value="Ribosomal_L15e"/>
    <property type="match status" value="1"/>
</dbReference>
<dbReference type="PANTHER" id="PTHR11847">
    <property type="entry name" value="RIBOSOMAL PROTEIN L15"/>
    <property type="match status" value="1"/>
</dbReference>
<dbReference type="Pfam" id="PF00827">
    <property type="entry name" value="Ribosomal_L15e"/>
    <property type="match status" value="1"/>
</dbReference>
<dbReference type="SUPFAM" id="SSF54189">
    <property type="entry name" value="Ribosomal proteins S24e, L23 and L15e"/>
    <property type="match status" value="1"/>
</dbReference>
<comment type="similarity">
    <text evidence="1 5">Belongs to the eukaryotic ribosomal protein eL15 family.</text>
</comment>
<sequence length="211" mass="24585">MWPVSDRLNLSGESKMVKSMYGYVRDAWKCPDETEVKTLLWNRMQEWRREGSVVRIERPTRIDRARNLGYRAKQGIIVCRVKVRRGGRRKPRYIRGRRTNRMGMRRATMGKSIQRIAEERAARKFVNMEVLNSYWVGEDGKAKYYEVILVDGHHPAIKSDAHLSWMGDNKHRGRAERGLTSAGVRGRGMQKKGRGTEKTRPSIRSNQNRGK</sequence>
<organism evidence="7 8">
    <name type="scientific">Methanolacinia petrolearia (strain DSM 11571 / OCM 486 / SEBR 4847)</name>
    <name type="common">Methanoplanus petrolearius</name>
    <dbReference type="NCBI Taxonomy" id="679926"/>
    <lineage>
        <taxon>Archaea</taxon>
        <taxon>Methanobacteriati</taxon>
        <taxon>Methanobacteriota</taxon>
        <taxon>Stenosarchaea group</taxon>
        <taxon>Methanomicrobia</taxon>
        <taxon>Methanomicrobiales</taxon>
        <taxon>Methanomicrobiaceae</taxon>
        <taxon>Methanolacinia</taxon>
    </lineage>
</organism>
<dbReference type="GO" id="GO:0003735">
    <property type="term" value="F:structural constituent of ribosome"/>
    <property type="evidence" value="ECO:0007669"/>
    <property type="project" value="InterPro"/>
</dbReference>
<dbReference type="Proteomes" id="UP000006565">
    <property type="component" value="Chromosome"/>
</dbReference>
<evidence type="ECO:0000256" key="3">
    <source>
        <dbReference type="ARBA" id="ARBA00023274"/>
    </source>
</evidence>